<organism evidence="4 5">
    <name type="scientific">Coptis chinensis</name>
    <dbReference type="NCBI Taxonomy" id="261450"/>
    <lineage>
        <taxon>Eukaryota</taxon>
        <taxon>Viridiplantae</taxon>
        <taxon>Streptophyta</taxon>
        <taxon>Embryophyta</taxon>
        <taxon>Tracheophyta</taxon>
        <taxon>Spermatophyta</taxon>
        <taxon>Magnoliopsida</taxon>
        <taxon>Ranunculales</taxon>
        <taxon>Ranunculaceae</taxon>
        <taxon>Coptidoideae</taxon>
        <taxon>Coptis</taxon>
    </lineage>
</organism>
<dbReference type="PANTHER" id="PTHR33107">
    <property type="entry name" value="KUNITZ TRYPSIN INHIBITOR 2"/>
    <property type="match status" value="1"/>
</dbReference>
<evidence type="ECO:0000256" key="2">
    <source>
        <dbReference type="ARBA" id="ARBA00023157"/>
    </source>
</evidence>
<dbReference type="OrthoDB" id="1918435at2759"/>
<dbReference type="InterPro" id="IPR002160">
    <property type="entry name" value="Prot_inh_Kunz-lg"/>
</dbReference>
<dbReference type="SMART" id="SM00452">
    <property type="entry name" value="STI"/>
    <property type="match status" value="1"/>
</dbReference>
<comment type="caution">
    <text evidence="4">The sequence shown here is derived from an EMBL/GenBank/DDBJ whole genome shotgun (WGS) entry which is preliminary data.</text>
</comment>
<dbReference type="Pfam" id="PF00197">
    <property type="entry name" value="Kunitz_legume"/>
    <property type="match status" value="1"/>
</dbReference>
<dbReference type="AlphaFoldDB" id="A0A835L9C9"/>
<dbReference type="Proteomes" id="UP000631114">
    <property type="component" value="Unassembled WGS sequence"/>
</dbReference>
<dbReference type="CDD" id="cd23375">
    <property type="entry name" value="beta-trefoil_STI_VvMLP-like"/>
    <property type="match status" value="1"/>
</dbReference>
<dbReference type="GO" id="GO:0004866">
    <property type="term" value="F:endopeptidase inhibitor activity"/>
    <property type="evidence" value="ECO:0007669"/>
    <property type="project" value="InterPro"/>
</dbReference>
<dbReference type="Gene3D" id="2.80.10.50">
    <property type="match status" value="1"/>
</dbReference>
<comment type="similarity">
    <text evidence="1">Belongs to the protease inhibitor I3 (leguminous Kunitz-type inhibitor) family.</text>
</comment>
<feature type="signal peptide" evidence="3">
    <location>
        <begin position="1"/>
        <end position="29"/>
    </location>
</feature>
<evidence type="ECO:0000256" key="1">
    <source>
        <dbReference type="ARBA" id="ARBA00005440"/>
    </source>
</evidence>
<protein>
    <submittedName>
        <fullName evidence="4">Uncharacterized protein</fullName>
    </submittedName>
</protein>
<dbReference type="PROSITE" id="PS00283">
    <property type="entry name" value="SOYBEAN_KUNITZ"/>
    <property type="match status" value="1"/>
</dbReference>
<dbReference type="SUPFAM" id="SSF50386">
    <property type="entry name" value="STI-like"/>
    <property type="match status" value="1"/>
</dbReference>
<accession>A0A835L9C9</accession>
<proteinExistence type="inferred from homology"/>
<sequence length="216" mass="23690">MKTMSITLLTSVLFISSITLVPLPLPVDAATGTTVLDLDGQEVQANKKYYILPVVRGMGGGLALGLRNKTCPFYVAQEILEVSKGLPLRFLPVNATDKFVQVSTDMNFVFSAATICVQSTAWRLGSIDEVSGRRYVTTGGRVGNPGRGTLSNWFKIESYMHDYKLVFCPSVCNFCKVMCGDVGVFVEDGKRWLGLSDVPFPIMLKKDEPNKAVSLY</sequence>
<evidence type="ECO:0000313" key="4">
    <source>
        <dbReference type="EMBL" id="KAF9586838.1"/>
    </source>
</evidence>
<feature type="chain" id="PRO_5032885129" evidence="3">
    <location>
        <begin position="30"/>
        <end position="216"/>
    </location>
</feature>
<gene>
    <name evidence="4" type="ORF">IFM89_039939</name>
</gene>
<keyword evidence="2" id="KW-1015">Disulfide bond</keyword>
<dbReference type="InterPro" id="IPR011065">
    <property type="entry name" value="Kunitz_inhibitor_STI-like_sf"/>
</dbReference>
<keyword evidence="5" id="KW-1185">Reference proteome</keyword>
<evidence type="ECO:0000313" key="5">
    <source>
        <dbReference type="Proteomes" id="UP000631114"/>
    </source>
</evidence>
<name>A0A835L9C9_9MAGN</name>
<dbReference type="EMBL" id="JADFTS010000083">
    <property type="protein sequence ID" value="KAF9586838.1"/>
    <property type="molecule type" value="Genomic_DNA"/>
</dbReference>
<keyword evidence="3" id="KW-0732">Signal</keyword>
<dbReference type="PRINTS" id="PR00291">
    <property type="entry name" value="KUNITZINHBTR"/>
</dbReference>
<dbReference type="PANTHER" id="PTHR33107:SF81">
    <property type="entry name" value="TRYPSIN INHIBITOR A"/>
    <property type="match status" value="1"/>
</dbReference>
<evidence type="ECO:0000256" key="3">
    <source>
        <dbReference type="SAM" id="SignalP"/>
    </source>
</evidence>
<reference evidence="4 5" key="1">
    <citation type="submission" date="2020-10" db="EMBL/GenBank/DDBJ databases">
        <title>The Coptis chinensis genome and diversification of protoberbering-type alkaloids.</title>
        <authorList>
            <person name="Wang B."/>
            <person name="Shu S."/>
            <person name="Song C."/>
            <person name="Liu Y."/>
        </authorList>
    </citation>
    <scope>NUCLEOTIDE SEQUENCE [LARGE SCALE GENOMIC DNA]</scope>
    <source>
        <strain evidence="4">HL-2020</strain>
        <tissue evidence="4">Leaf</tissue>
    </source>
</reference>